<dbReference type="InterPro" id="IPR024516">
    <property type="entry name" value="Mce_C"/>
</dbReference>
<reference evidence="4 5" key="1">
    <citation type="journal article" date="2019" name="Emerg. Microbes Infect.">
        <title>Comprehensive subspecies identification of 175 nontuberculous mycobacteria species based on 7547 genomic profiles.</title>
        <authorList>
            <person name="Matsumoto Y."/>
            <person name="Kinjo T."/>
            <person name="Motooka D."/>
            <person name="Nabeya D."/>
            <person name="Jung N."/>
            <person name="Uechi K."/>
            <person name="Horii T."/>
            <person name="Iida T."/>
            <person name="Fujita J."/>
            <person name="Nakamura S."/>
        </authorList>
    </citation>
    <scope>NUCLEOTIDE SEQUENCE [LARGE SCALE GENOMIC DNA]</scope>
    <source>
        <strain evidence="4 5">JCM 6370</strain>
    </source>
</reference>
<feature type="region of interest" description="Disordered" evidence="1">
    <location>
        <begin position="335"/>
        <end position="432"/>
    </location>
</feature>
<evidence type="ECO:0000256" key="1">
    <source>
        <dbReference type="SAM" id="MobiDB-lite"/>
    </source>
</evidence>
<dbReference type="NCBIfam" id="TIGR00996">
    <property type="entry name" value="Mtu_fam_mce"/>
    <property type="match status" value="1"/>
</dbReference>
<dbReference type="PRINTS" id="PR01782">
    <property type="entry name" value="MCEVIRFACTOR"/>
</dbReference>
<dbReference type="RefSeq" id="WP_163902568.1">
    <property type="nucleotide sequence ID" value="NZ_AP022599.1"/>
</dbReference>
<dbReference type="InterPro" id="IPR005693">
    <property type="entry name" value="Mce"/>
</dbReference>
<feature type="domain" description="Mce/MlaD" evidence="2">
    <location>
        <begin position="39"/>
        <end position="113"/>
    </location>
</feature>
<protein>
    <submittedName>
        <fullName evidence="4">Mce family protein Mce3C</fullName>
    </submittedName>
</protein>
<evidence type="ECO:0000259" key="3">
    <source>
        <dbReference type="Pfam" id="PF11887"/>
    </source>
</evidence>
<organism evidence="4 5">
    <name type="scientific">Mycolicibacterium pulveris</name>
    <name type="common">Mycobacterium pulveris</name>
    <dbReference type="NCBI Taxonomy" id="36813"/>
    <lineage>
        <taxon>Bacteria</taxon>
        <taxon>Bacillati</taxon>
        <taxon>Actinomycetota</taxon>
        <taxon>Actinomycetes</taxon>
        <taxon>Mycobacteriales</taxon>
        <taxon>Mycobacteriaceae</taxon>
        <taxon>Mycolicibacterium</taxon>
    </lineage>
</organism>
<dbReference type="Proteomes" id="UP000467252">
    <property type="component" value="Chromosome"/>
</dbReference>
<dbReference type="AlphaFoldDB" id="A0A7I7UN76"/>
<feature type="domain" description="Mammalian cell entry C-terminal" evidence="3">
    <location>
        <begin position="121"/>
        <end position="289"/>
    </location>
</feature>
<dbReference type="SUPFAM" id="SSF58104">
    <property type="entry name" value="Methyl-accepting chemotaxis protein (MCP) signaling domain"/>
    <property type="match status" value="1"/>
</dbReference>
<name>A0A7I7UN76_MYCPV</name>
<dbReference type="Pfam" id="PF11887">
    <property type="entry name" value="Mce4_CUP1"/>
    <property type="match status" value="1"/>
</dbReference>
<sequence length="432" mass="45635">MRPLTERNPLLVGITGSVLTAAAVLGTLNYDRLPLIVGTREYSAYFADAAGLRPDSPVEVAGLRVGQVASIALDGDRVFVRFDVDKDVQVGERTEAAIKTKTVLGAKFIEVTPRGGGRQSEPIPLERTSSPYQLADALGDLSTTISGLDTEELSASLATLAETFSDTPPDLRAAVQGVSRFADTLAERDQQLRSLLSNVSKVTGVLSERTEQIAGLIADTNVLLAQLRTQSSALDRISGNISAISRELRDFIEENRASFKPALDKLNDVLTVVDNRKVKLQDAVKRLNGYAMSLGESVSSGPYFKGFIVNLPPGQFIQPFIDAAFSDLGLDPNVLAPSQLTDPPEGQRATPALPVPYPRTGQGGEPHLTLPDAITGKPGDPRYPHREPLPAPPPGGPPPGPPAAPGGPQPPPTHGPVFLPAPGEAPASEGQP</sequence>
<dbReference type="InterPro" id="IPR052336">
    <property type="entry name" value="MlaD_Phospholipid_Transporter"/>
</dbReference>
<keyword evidence="5" id="KW-1185">Reference proteome</keyword>
<dbReference type="GO" id="GO:0005576">
    <property type="term" value="C:extracellular region"/>
    <property type="evidence" value="ECO:0007669"/>
    <property type="project" value="TreeGrafter"/>
</dbReference>
<evidence type="ECO:0000313" key="5">
    <source>
        <dbReference type="Proteomes" id="UP000467252"/>
    </source>
</evidence>
<feature type="compositionally biased region" description="Pro residues" evidence="1">
    <location>
        <begin position="389"/>
        <end position="414"/>
    </location>
</feature>
<dbReference type="PANTHER" id="PTHR33371">
    <property type="entry name" value="INTERMEMBRANE PHOSPHOLIPID TRANSPORT SYSTEM BINDING PROTEIN MLAD-RELATED"/>
    <property type="match status" value="1"/>
</dbReference>
<gene>
    <name evidence="4" type="primary">mce3C_5</name>
    <name evidence="4" type="ORF">MPUL_36180</name>
</gene>
<dbReference type="PANTHER" id="PTHR33371:SF18">
    <property type="entry name" value="MCE-FAMILY PROTEIN MCE3C"/>
    <property type="match status" value="1"/>
</dbReference>
<dbReference type="Pfam" id="PF02470">
    <property type="entry name" value="MlaD"/>
    <property type="match status" value="1"/>
</dbReference>
<dbReference type="EMBL" id="AP022599">
    <property type="protein sequence ID" value="BBY82460.1"/>
    <property type="molecule type" value="Genomic_DNA"/>
</dbReference>
<proteinExistence type="predicted"/>
<accession>A0A7I7UN76</accession>
<feature type="compositionally biased region" description="Basic and acidic residues" evidence="1">
    <location>
        <begin position="379"/>
        <end position="388"/>
    </location>
</feature>
<evidence type="ECO:0000259" key="2">
    <source>
        <dbReference type="Pfam" id="PF02470"/>
    </source>
</evidence>
<evidence type="ECO:0000313" key="4">
    <source>
        <dbReference type="EMBL" id="BBY82460.1"/>
    </source>
</evidence>
<dbReference type="InterPro" id="IPR003399">
    <property type="entry name" value="Mce/MlaD"/>
</dbReference>